<dbReference type="InterPro" id="IPR045274">
    <property type="entry name" value="WAK-like"/>
</dbReference>
<name>A0A5J9T839_9POAL</name>
<dbReference type="GO" id="GO:0007166">
    <property type="term" value="P:cell surface receptor signaling pathway"/>
    <property type="evidence" value="ECO:0007669"/>
    <property type="project" value="InterPro"/>
</dbReference>
<dbReference type="FunFam" id="1.10.510.10:FF:000084">
    <property type="entry name" value="Wall-associated receptor kinase 2"/>
    <property type="match status" value="1"/>
</dbReference>
<keyword evidence="2" id="KW-0723">Serine/threonine-protein kinase</keyword>
<keyword evidence="12" id="KW-0325">Glycoprotein</keyword>
<proteinExistence type="predicted"/>
<evidence type="ECO:0000256" key="5">
    <source>
        <dbReference type="ARBA" id="ARBA00022729"/>
    </source>
</evidence>
<dbReference type="InterPro" id="IPR001245">
    <property type="entry name" value="Ser-Thr/Tyr_kinase_cat_dom"/>
</dbReference>
<keyword evidence="4 14" id="KW-0812">Transmembrane</keyword>
<evidence type="ECO:0000256" key="7">
    <source>
        <dbReference type="ARBA" id="ARBA00022777"/>
    </source>
</evidence>
<evidence type="ECO:0000256" key="11">
    <source>
        <dbReference type="ARBA" id="ARBA00023157"/>
    </source>
</evidence>
<dbReference type="OrthoDB" id="669588at2759"/>
<gene>
    <name evidence="17" type="ORF">EJB05_49959</name>
</gene>
<feature type="transmembrane region" description="Helical" evidence="14">
    <location>
        <begin position="290"/>
        <end position="313"/>
    </location>
</feature>
<dbReference type="SUPFAM" id="SSF56112">
    <property type="entry name" value="Protein kinase-like (PK-like)"/>
    <property type="match status" value="1"/>
</dbReference>
<feature type="binding site" evidence="13">
    <location>
        <position position="394"/>
    </location>
    <ligand>
        <name>ATP</name>
        <dbReference type="ChEBI" id="CHEBI:30616"/>
    </ligand>
</feature>
<dbReference type="Gramene" id="TVU06731">
    <property type="protein sequence ID" value="TVU06731"/>
    <property type="gene ID" value="EJB05_49959"/>
</dbReference>
<evidence type="ECO:0000313" key="18">
    <source>
        <dbReference type="Proteomes" id="UP000324897"/>
    </source>
</evidence>
<evidence type="ECO:0000256" key="6">
    <source>
        <dbReference type="ARBA" id="ARBA00022741"/>
    </source>
</evidence>
<protein>
    <recommendedName>
        <fullName evidence="16">Protein kinase domain-containing protein</fullName>
    </recommendedName>
</protein>
<dbReference type="SMART" id="SM00220">
    <property type="entry name" value="S_TKc"/>
    <property type="match status" value="1"/>
</dbReference>
<reference evidence="17 18" key="1">
    <citation type="journal article" date="2019" name="Sci. Rep.">
        <title>A high-quality genome of Eragrostis curvula grass provides insights into Poaceae evolution and supports new strategies to enhance forage quality.</title>
        <authorList>
            <person name="Carballo J."/>
            <person name="Santos B.A.C.M."/>
            <person name="Zappacosta D."/>
            <person name="Garbus I."/>
            <person name="Selva J.P."/>
            <person name="Gallo C.A."/>
            <person name="Diaz A."/>
            <person name="Albertini E."/>
            <person name="Caccamo M."/>
            <person name="Echenique V."/>
        </authorList>
    </citation>
    <scope>NUCLEOTIDE SEQUENCE [LARGE SCALE GENOMIC DNA]</scope>
    <source>
        <strain evidence="18">cv. Victoria</strain>
        <tissue evidence="17">Leaf</tissue>
    </source>
</reference>
<feature type="domain" description="Protein kinase" evidence="16">
    <location>
        <begin position="365"/>
        <end position="637"/>
    </location>
</feature>
<accession>A0A5J9T839</accession>
<keyword evidence="5 15" id="KW-0732">Signal</keyword>
<evidence type="ECO:0000256" key="1">
    <source>
        <dbReference type="ARBA" id="ARBA00004479"/>
    </source>
</evidence>
<dbReference type="GO" id="GO:0004674">
    <property type="term" value="F:protein serine/threonine kinase activity"/>
    <property type="evidence" value="ECO:0007669"/>
    <property type="project" value="UniProtKB-KW"/>
</dbReference>
<dbReference type="EMBL" id="RWGY01000051">
    <property type="protein sequence ID" value="TVU06731.1"/>
    <property type="molecule type" value="Genomic_DNA"/>
</dbReference>
<organism evidence="17 18">
    <name type="scientific">Eragrostis curvula</name>
    <name type="common">weeping love grass</name>
    <dbReference type="NCBI Taxonomy" id="38414"/>
    <lineage>
        <taxon>Eukaryota</taxon>
        <taxon>Viridiplantae</taxon>
        <taxon>Streptophyta</taxon>
        <taxon>Embryophyta</taxon>
        <taxon>Tracheophyta</taxon>
        <taxon>Spermatophyta</taxon>
        <taxon>Magnoliopsida</taxon>
        <taxon>Liliopsida</taxon>
        <taxon>Poales</taxon>
        <taxon>Poaceae</taxon>
        <taxon>PACMAD clade</taxon>
        <taxon>Chloridoideae</taxon>
        <taxon>Eragrostideae</taxon>
        <taxon>Eragrostidinae</taxon>
        <taxon>Eragrostis</taxon>
    </lineage>
</organism>
<evidence type="ECO:0000256" key="3">
    <source>
        <dbReference type="ARBA" id="ARBA00022679"/>
    </source>
</evidence>
<dbReference type="FunFam" id="3.30.200.20:FF:000043">
    <property type="entry name" value="Wall-associated receptor kinase 2"/>
    <property type="match status" value="1"/>
</dbReference>
<keyword evidence="11" id="KW-1015">Disulfide bond</keyword>
<evidence type="ECO:0000256" key="4">
    <source>
        <dbReference type="ARBA" id="ARBA00022692"/>
    </source>
</evidence>
<keyword evidence="18" id="KW-1185">Reference proteome</keyword>
<keyword evidence="6 13" id="KW-0547">Nucleotide-binding</keyword>
<dbReference type="PANTHER" id="PTHR27005">
    <property type="entry name" value="WALL-ASSOCIATED RECEPTOR KINASE-LIKE 21"/>
    <property type="match status" value="1"/>
</dbReference>
<evidence type="ECO:0000256" key="13">
    <source>
        <dbReference type="PROSITE-ProRule" id="PRU10141"/>
    </source>
</evidence>
<dbReference type="PROSITE" id="PS50011">
    <property type="entry name" value="PROTEIN_KINASE_DOM"/>
    <property type="match status" value="1"/>
</dbReference>
<dbReference type="Gene3D" id="1.10.510.10">
    <property type="entry name" value="Transferase(Phosphotransferase) domain 1"/>
    <property type="match status" value="1"/>
</dbReference>
<evidence type="ECO:0000256" key="8">
    <source>
        <dbReference type="ARBA" id="ARBA00022840"/>
    </source>
</evidence>
<evidence type="ECO:0000313" key="17">
    <source>
        <dbReference type="EMBL" id="TVU06731.1"/>
    </source>
</evidence>
<dbReference type="GO" id="GO:0005524">
    <property type="term" value="F:ATP binding"/>
    <property type="evidence" value="ECO:0007669"/>
    <property type="project" value="UniProtKB-UniRule"/>
</dbReference>
<dbReference type="CDD" id="cd14066">
    <property type="entry name" value="STKc_IRAK"/>
    <property type="match status" value="1"/>
</dbReference>
<dbReference type="InterPro" id="IPR008271">
    <property type="entry name" value="Ser/Thr_kinase_AS"/>
</dbReference>
<evidence type="ECO:0000256" key="10">
    <source>
        <dbReference type="ARBA" id="ARBA00023136"/>
    </source>
</evidence>
<comment type="caution">
    <text evidence="17">The sequence shown here is derived from an EMBL/GenBank/DDBJ whole genome shotgun (WGS) entry which is preliminary data.</text>
</comment>
<dbReference type="Pfam" id="PF13947">
    <property type="entry name" value="GUB_WAK_bind"/>
    <property type="match status" value="1"/>
</dbReference>
<feature type="non-terminal residue" evidence="17">
    <location>
        <position position="1"/>
    </location>
</feature>
<evidence type="ECO:0000256" key="12">
    <source>
        <dbReference type="ARBA" id="ARBA00023180"/>
    </source>
</evidence>
<dbReference type="Pfam" id="PF07714">
    <property type="entry name" value="PK_Tyr_Ser-Thr"/>
    <property type="match status" value="1"/>
</dbReference>
<dbReference type="InterPro" id="IPR025287">
    <property type="entry name" value="WAK_GUB"/>
</dbReference>
<sequence length="675" mass="74360">MLMSVAIAVVGILARLPASVASTSIGLPNCNTTCGDVSVPYPFGLSPGCYMPGFDLTCDRSRNPPRLLLGDGDLRVTEISLWNATVRVNGTAIRMVNATASSVVSEGKWRGLRDGGRFVVSSTHNHLVLTGCNVFAELLFPGSNDTITGCASFCPRARSGLVTLSIGRICTGIGCCEMPVNWNLTSYDVRLRHLYESFSNDTPVLVFIAEQAWYATVVREVFMAYSARRPSRAETEVPVVLDWVFEQEGCNGSCRSRYSFCHNDTFRGYMCRCKQGYDGNPYITDGCTDLSIGLGIGSGAIFILVALGVILLTRKVKEQRKKKQKQKFFKQNRGQLLEQLVSQRADISERMIITLEELEKATSNFDRSRKLGGGGHGVVYKGILSDQSIVAIKKSKIFIQQEIDEFINEVATLSQINHRNIVKLFGCCLETEVPLLVYEFISNGTLYDHLHVEGPHSLSWEHRLRIANGTARALAYINSAISVPIIHRDIKSSNILLDDSLTAKVSDFGASRYIPVDQTGLNTVVQGTIGYLDPLYYYTGRLTEKSDVYSFGVILVELLSRKKPFAYMSSNGDSLVVQFVSLLGQGNLVQILDPQIVEEGDIELINDVANLAALCINLRGEDRPTMRQVEMKLEGFIQGPRKPALQSAVDAEQNALPMNGGFELRDTGMMNCSDV</sequence>
<comment type="subcellular location">
    <subcellularLocation>
        <location evidence="1">Membrane</location>
        <topology evidence="1">Single-pass type I membrane protein</topology>
    </subcellularLocation>
</comment>
<evidence type="ECO:0000256" key="2">
    <source>
        <dbReference type="ARBA" id="ARBA00022527"/>
    </source>
</evidence>
<evidence type="ECO:0000256" key="14">
    <source>
        <dbReference type="SAM" id="Phobius"/>
    </source>
</evidence>
<dbReference type="AlphaFoldDB" id="A0A5J9T839"/>
<dbReference type="PANTHER" id="PTHR27005:SF215">
    <property type="entry name" value="OS09G0562600 PROTEIN"/>
    <property type="match status" value="1"/>
</dbReference>
<keyword evidence="10 14" id="KW-0472">Membrane</keyword>
<keyword evidence="3" id="KW-0808">Transferase</keyword>
<feature type="signal peptide" evidence="15">
    <location>
        <begin position="1"/>
        <end position="22"/>
    </location>
</feature>
<dbReference type="Proteomes" id="UP000324897">
    <property type="component" value="Unassembled WGS sequence"/>
</dbReference>
<feature type="chain" id="PRO_5023896291" description="Protein kinase domain-containing protein" evidence="15">
    <location>
        <begin position="23"/>
        <end position="675"/>
    </location>
</feature>
<dbReference type="InterPro" id="IPR000719">
    <property type="entry name" value="Prot_kinase_dom"/>
</dbReference>
<evidence type="ECO:0000256" key="15">
    <source>
        <dbReference type="SAM" id="SignalP"/>
    </source>
</evidence>
<keyword evidence="7" id="KW-0418">Kinase</keyword>
<dbReference type="Gene3D" id="3.30.200.20">
    <property type="entry name" value="Phosphorylase Kinase, domain 1"/>
    <property type="match status" value="1"/>
</dbReference>
<evidence type="ECO:0000259" key="16">
    <source>
        <dbReference type="PROSITE" id="PS50011"/>
    </source>
</evidence>
<dbReference type="InterPro" id="IPR017441">
    <property type="entry name" value="Protein_kinase_ATP_BS"/>
</dbReference>
<dbReference type="GO" id="GO:0030247">
    <property type="term" value="F:polysaccharide binding"/>
    <property type="evidence" value="ECO:0007669"/>
    <property type="project" value="InterPro"/>
</dbReference>
<keyword evidence="9 14" id="KW-1133">Transmembrane helix</keyword>
<dbReference type="PROSITE" id="PS00107">
    <property type="entry name" value="PROTEIN_KINASE_ATP"/>
    <property type="match status" value="1"/>
</dbReference>
<evidence type="ECO:0000256" key="9">
    <source>
        <dbReference type="ARBA" id="ARBA00022989"/>
    </source>
</evidence>
<dbReference type="PROSITE" id="PS00108">
    <property type="entry name" value="PROTEIN_KINASE_ST"/>
    <property type="match status" value="1"/>
</dbReference>
<dbReference type="InterPro" id="IPR011009">
    <property type="entry name" value="Kinase-like_dom_sf"/>
</dbReference>
<keyword evidence="8 13" id="KW-0067">ATP-binding</keyword>
<dbReference type="GO" id="GO:0005886">
    <property type="term" value="C:plasma membrane"/>
    <property type="evidence" value="ECO:0007669"/>
    <property type="project" value="TreeGrafter"/>
</dbReference>